<dbReference type="Proteomes" id="UP000193067">
    <property type="component" value="Unassembled WGS sequence"/>
</dbReference>
<reference evidence="2 3" key="1">
    <citation type="journal article" date="2015" name="Biotechnol. Biofuels">
        <title>Enhanced degradation of softwood versus hardwood by the white-rot fungus Pycnoporus coccineus.</title>
        <authorList>
            <person name="Couturier M."/>
            <person name="Navarro D."/>
            <person name="Chevret D."/>
            <person name="Henrissat B."/>
            <person name="Piumi F."/>
            <person name="Ruiz-Duenas F.J."/>
            <person name="Martinez A.T."/>
            <person name="Grigoriev I.V."/>
            <person name="Riley R."/>
            <person name="Lipzen A."/>
            <person name="Berrin J.G."/>
            <person name="Master E.R."/>
            <person name="Rosso M.N."/>
        </authorList>
    </citation>
    <scope>NUCLEOTIDE SEQUENCE [LARGE SCALE GENOMIC DNA]</scope>
    <source>
        <strain evidence="2 3">BRFM310</strain>
    </source>
</reference>
<evidence type="ECO:0000313" key="3">
    <source>
        <dbReference type="Proteomes" id="UP000193067"/>
    </source>
</evidence>
<feature type="compositionally biased region" description="Basic and acidic residues" evidence="1">
    <location>
        <begin position="54"/>
        <end position="65"/>
    </location>
</feature>
<accession>A0A1Y2IJX3</accession>
<gene>
    <name evidence="2" type="ORF">PYCCODRAFT_510538</name>
</gene>
<keyword evidence="3" id="KW-1185">Reference proteome</keyword>
<feature type="compositionally biased region" description="Basic residues" evidence="1">
    <location>
        <begin position="28"/>
        <end position="40"/>
    </location>
</feature>
<dbReference type="EMBL" id="KZ084111">
    <property type="protein sequence ID" value="OSD01415.1"/>
    <property type="molecule type" value="Genomic_DNA"/>
</dbReference>
<feature type="compositionally biased region" description="Low complexity" evidence="1">
    <location>
        <begin position="1"/>
        <end position="12"/>
    </location>
</feature>
<evidence type="ECO:0000256" key="1">
    <source>
        <dbReference type="SAM" id="MobiDB-lite"/>
    </source>
</evidence>
<proteinExistence type="predicted"/>
<feature type="region of interest" description="Disordered" evidence="1">
    <location>
        <begin position="1"/>
        <end position="68"/>
    </location>
</feature>
<feature type="compositionally biased region" description="Basic and acidic residues" evidence="1">
    <location>
        <begin position="13"/>
        <end position="27"/>
    </location>
</feature>
<evidence type="ECO:0000313" key="2">
    <source>
        <dbReference type="EMBL" id="OSD01415.1"/>
    </source>
</evidence>
<feature type="region of interest" description="Disordered" evidence="1">
    <location>
        <begin position="113"/>
        <end position="136"/>
    </location>
</feature>
<organism evidence="2 3">
    <name type="scientific">Trametes coccinea (strain BRFM310)</name>
    <name type="common">Pycnoporus coccineus</name>
    <dbReference type="NCBI Taxonomy" id="1353009"/>
    <lineage>
        <taxon>Eukaryota</taxon>
        <taxon>Fungi</taxon>
        <taxon>Dikarya</taxon>
        <taxon>Basidiomycota</taxon>
        <taxon>Agaricomycotina</taxon>
        <taxon>Agaricomycetes</taxon>
        <taxon>Polyporales</taxon>
        <taxon>Polyporaceae</taxon>
        <taxon>Trametes</taxon>
    </lineage>
</organism>
<sequence>MDRSELSAASSESETRPHQSDNVEQRQRQRQTQKRARKGRQTAEGRTRTASKARGRDDGAGEQKKGAACSAAVLPGPGALYHVWQPRSSNLDAHAELEAEIACERRRPFRTVERGKAVSRRVSPSLPARAHTDRVL</sequence>
<name>A0A1Y2IJX3_TRAC3</name>
<dbReference type="AlphaFoldDB" id="A0A1Y2IJX3"/>
<protein>
    <submittedName>
        <fullName evidence="2">Uncharacterized protein</fullName>
    </submittedName>
</protein>